<evidence type="ECO:0000313" key="4">
    <source>
        <dbReference type="EMBL" id="CAF1998144.1"/>
    </source>
</evidence>
<proteinExistence type="predicted"/>
<dbReference type="GO" id="GO:0098793">
    <property type="term" value="C:presynapse"/>
    <property type="evidence" value="ECO:0007669"/>
    <property type="project" value="GOC"/>
</dbReference>
<dbReference type="AlphaFoldDB" id="A0A820B7B6"/>
<evidence type="ECO:0000256" key="1">
    <source>
        <dbReference type="SAM" id="MobiDB-lite"/>
    </source>
</evidence>
<accession>A0A820B7B6</accession>
<dbReference type="Proteomes" id="UP000663856">
    <property type="component" value="Unassembled WGS sequence"/>
</dbReference>
<name>A0A820B7B6_9BILA</name>
<dbReference type="Proteomes" id="UP000663866">
    <property type="component" value="Unassembled WGS sequence"/>
</dbReference>
<dbReference type="InterPro" id="IPR033616">
    <property type="entry name" value="BLTP1"/>
</dbReference>
<feature type="region of interest" description="Disordered" evidence="1">
    <location>
        <begin position="133"/>
        <end position="152"/>
    </location>
</feature>
<dbReference type="GO" id="GO:0048488">
    <property type="term" value="P:synaptic vesicle endocytosis"/>
    <property type="evidence" value="ECO:0007669"/>
    <property type="project" value="TreeGrafter"/>
</dbReference>
<evidence type="ECO:0000313" key="5">
    <source>
        <dbReference type="EMBL" id="CAF4187986.1"/>
    </source>
</evidence>
<reference evidence="5" key="1">
    <citation type="submission" date="2021-02" db="EMBL/GenBank/DDBJ databases">
        <authorList>
            <person name="Nowell W R."/>
        </authorList>
    </citation>
    <scope>NUCLEOTIDE SEQUENCE</scope>
</reference>
<gene>
    <name evidence="5" type="ORF">OVN521_LOCUS25669</name>
    <name evidence="6" type="ORF">UXM345_LOCUS27874</name>
    <name evidence="3" type="ORF">WKI299_LOCUS850</name>
    <name evidence="4" type="ORF">XDN619_LOCUS3184</name>
</gene>
<dbReference type="EMBL" id="CAJNRG010000386">
    <property type="protein sequence ID" value="CAF1998144.1"/>
    <property type="molecule type" value="Genomic_DNA"/>
</dbReference>
<dbReference type="PANTHER" id="PTHR31640:SF1">
    <property type="entry name" value="BRIDGE-LIKE LIPID TRANSFER PROTEIN FAMILY MEMBER 1"/>
    <property type="match status" value="1"/>
</dbReference>
<organism evidence="5 7">
    <name type="scientific">Rotaria magnacalcarata</name>
    <dbReference type="NCBI Taxonomy" id="392030"/>
    <lineage>
        <taxon>Eukaryota</taxon>
        <taxon>Metazoa</taxon>
        <taxon>Spiralia</taxon>
        <taxon>Gnathifera</taxon>
        <taxon>Rotifera</taxon>
        <taxon>Eurotatoria</taxon>
        <taxon>Bdelloidea</taxon>
        <taxon>Philodinida</taxon>
        <taxon>Philodinidae</taxon>
        <taxon>Rotaria</taxon>
    </lineage>
</organism>
<dbReference type="Proteomes" id="UP000663887">
    <property type="component" value="Unassembled WGS sequence"/>
</dbReference>
<protein>
    <recommendedName>
        <fullName evidence="2">Bridge-like lipid transfer protein family member 1 C-terminal domain-containing protein</fullName>
    </recommendedName>
</protein>
<sequence>MSSSCTIARPTAHIKMKTTANQQLRKEARVLLPIQLKVLQISMRMLNVMGKVEWNTADVCSTGSLTLTNEGQRAISFSLGHIRQDLHGRVFPDEQSHLFDILTNAIELHLDYMGSPTLMGRICHTLLRLKDEHHEGSESTSTPPPSTNTCTS</sequence>
<keyword evidence="7" id="KW-1185">Reference proteome</keyword>
<feature type="domain" description="Bridge-like lipid transfer protein family member 1 C-terminal" evidence="2">
    <location>
        <begin position="15"/>
        <end position="133"/>
    </location>
</feature>
<dbReference type="EMBL" id="CAJNRF010000049">
    <property type="protein sequence ID" value="CAF1932828.1"/>
    <property type="molecule type" value="Genomic_DNA"/>
</dbReference>
<comment type="caution">
    <text evidence="5">The sequence shown here is derived from an EMBL/GenBank/DDBJ whole genome shotgun (WGS) entry which is preliminary data.</text>
</comment>
<evidence type="ECO:0000313" key="3">
    <source>
        <dbReference type="EMBL" id="CAF1932828.1"/>
    </source>
</evidence>
<evidence type="ECO:0000259" key="2">
    <source>
        <dbReference type="Pfam" id="PF25040"/>
    </source>
</evidence>
<dbReference type="Pfam" id="PF25040">
    <property type="entry name" value="BLTP1_C"/>
    <property type="match status" value="1"/>
</dbReference>
<dbReference type="PANTHER" id="PTHR31640">
    <property type="entry name" value="TRANSMEMBRANE PROTEIN KIAA1109"/>
    <property type="match status" value="1"/>
</dbReference>
<dbReference type="InterPro" id="IPR056742">
    <property type="entry name" value="BLTP1_C"/>
</dbReference>
<dbReference type="Proteomes" id="UP000663842">
    <property type="component" value="Unassembled WGS sequence"/>
</dbReference>
<dbReference type="EMBL" id="CAJOBF010006175">
    <property type="protein sequence ID" value="CAF4198639.1"/>
    <property type="molecule type" value="Genomic_DNA"/>
</dbReference>
<dbReference type="EMBL" id="CAJOBG010006471">
    <property type="protein sequence ID" value="CAF4187986.1"/>
    <property type="molecule type" value="Genomic_DNA"/>
</dbReference>
<evidence type="ECO:0000313" key="7">
    <source>
        <dbReference type="Proteomes" id="UP000663866"/>
    </source>
</evidence>
<evidence type="ECO:0000313" key="6">
    <source>
        <dbReference type="EMBL" id="CAF4198639.1"/>
    </source>
</evidence>